<evidence type="ECO:0008006" key="3">
    <source>
        <dbReference type="Google" id="ProtNLM"/>
    </source>
</evidence>
<comment type="caution">
    <text evidence="1">The sequence shown here is derived from an EMBL/GenBank/DDBJ whole genome shotgun (WGS) entry which is preliminary data.</text>
</comment>
<name>A0ABQ7G6T2_DUNSA</name>
<evidence type="ECO:0000313" key="2">
    <source>
        <dbReference type="Proteomes" id="UP000815325"/>
    </source>
</evidence>
<proteinExistence type="predicted"/>
<feature type="non-terminal residue" evidence="1">
    <location>
        <position position="157"/>
    </location>
</feature>
<protein>
    <recommendedName>
        <fullName evidence="3">F-box domain-containing protein</fullName>
    </recommendedName>
</protein>
<evidence type="ECO:0000313" key="1">
    <source>
        <dbReference type="EMBL" id="KAF5830290.1"/>
    </source>
</evidence>
<keyword evidence="2" id="KW-1185">Reference proteome</keyword>
<organism evidence="1 2">
    <name type="scientific">Dunaliella salina</name>
    <name type="common">Green alga</name>
    <name type="synonym">Protococcus salinus</name>
    <dbReference type="NCBI Taxonomy" id="3046"/>
    <lineage>
        <taxon>Eukaryota</taxon>
        <taxon>Viridiplantae</taxon>
        <taxon>Chlorophyta</taxon>
        <taxon>core chlorophytes</taxon>
        <taxon>Chlorophyceae</taxon>
        <taxon>CS clade</taxon>
        <taxon>Chlamydomonadales</taxon>
        <taxon>Dunaliellaceae</taxon>
        <taxon>Dunaliella</taxon>
    </lineage>
</organism>
<dbReference type="EMBL" id="MU070059">
    <property type="protein sequence ID" value="KAF5830290.1"/>
    <property type="molecule type" value="Genomic_DNA"/>
</dbReference>
<gene>
    <name evidence="1" type="ORF">DUNSADRAFT_14780</name>
</gene>
<dbReference type="Proteomes" id="UP000815325">
    <property type="component" value="Unassembled WGS sequence"/>
</dbReference>
<reference evidence="1" key="1">
    <citation type="submission" date="2017-08" db="EMBL/GenBank/DDBJ databases">
        <authorList>
            <person name="Polle J.E."/>
            <person name="Barry K."/>
            <person name="Cushman J."/>
            <person name="Schmutz J."/>
            <person name="Tran D."/>
            <person name="Hathwaick L.T."/>
            <person name="Yim W.C."/>
            <person name="Jenkins J."/>
            <person name="Mckie-Krisberg Z.M."/>
            <person name="Prochnik S."/>
            <person name="Lindquist E."/>
            <person name="Dockter R.B."/>
            <person name="Adam C."/>
            <person name="Molina H."/>
            <person name="Bunkerborg J."/>
            <person name="Jin E."/>
            <person name="Buchheim M."/>
            <person name="Magnuson J."/>
        </authorList>
    </citation>
    <scope>NUCLEOTIDE SEQUENCE</scope>
    <source>
        <strain evidence="1">CCAP 19/18</strain>
    </source>
</reference>
<accession>A0ABQ7G6T2</accession>
<sequence length="157" mass="17324">MDVHDRQPALGGTQDALALLLEAVLSAVRLLTQSLTSTSLSMGNICLRGVKELSVLSPSSLQGSLSTRSRAPVFWRPSQSEDPQQKQDSLQGVCTVAVAHHFDVLLSNPHHQALLLDLPRDLVQLVFDELERTGRLNYGHLRYLQDLDAARFHCCAE</sequence>